<proteinExistence type="predicted"/>
<gene>
    <name evidence="1" type="ORF">ALC56_12709</name>
</gene>
<dbReference type="AlphaFoldDB" id="A0A151JTP8"/>
<dbReference type="Proteomes" id="UP000078541">
    <property type="component" value="Unassembled WGS sequence"/>
</dbReference>
<accession>A0A151JTP8</accession>
<evidence type="ECO:0000313" key="1">
    <source>
        <dbReference type="EMBL" id="KYN32978.1"/>
    </source>
</evidence>
<reference evidence="1 2" key="1">
    <citation type="submission" date="2016-03" db="EMBL/GenBank/DDBJ databases">
        <title>Trachymyrmex septentrionalis WGS genome.</title>
        <authorList>
            <person name="Nygaard S."/>
            <person name="Hu H."/>
            <person name="Boomsma J."/>
            <person name="Zhang G."/>
        </authorList>
    </citation>
    <scope>NUCLEOTIDE SEQUENCE [LARGE SCALE GENOMIC DNA]</scope>
    <source>
        <strain evidence="1">Tsep2-gDNA-1</strain>
        <tissue evidence="1">Whole body</tissue>
    </source>
</reference>
<name>A0A151JTP8_9HYME</name>
<sequence>MADQELEDNKVPGREWLRKHYIQAELEYMAICRHCSLMIIYKRGIYLLYTHLRNKHSELLTKEQKRDEYVYWVWDYFIPKANQKAQCNICNRLIDFKQLYNLDLHLHTHRLT</sequence>
<dbReference type="EMBL" id="KQ981922">
    <property type="protein sequence ID" value="KYN32978.1"/>
    <property type="molecule type" value="Genomic_DNA"/>
</dbReference>
<protein>
    <recommendedName>
        <fullName evidence="3">BED-type domain-containing protein</fullName>
    </recommendedName>
</protein>
<evidence type="ECO:0000313" key="2">
    <source>
        <dbReference type="Proteomes" id="UP000078541"/>
    </source>
</evidence>
<evidence type="ECO:0008006" key="3">
    <source>
        <dbReference type="Google" id="ProtNLM"/>
    </source>
</evidence>
<keyword evidence="2" id="KW-1185">Reference proteome</keyword>
<organism evidence="1 2">
    <name type="scientific">Trachymyrmex septentrionalis</name>
    <dbReference type="NCBI Taxonomy" id="34720"/>
    <lineage>
        <taxon>Eukaryota</taxon>
        <taxon>Metazoa</taxon>
        <taxon>Ecdysozoa</taxon>
        <taxon>Arthropoda</taxon>
        <taxon>Hexapoda</taxon>
        <taxon>Insecta</taxon>
        <taxon>Pterygota</taxon>
        <taxon>Neoptera</taxon>
        <taxon>Endopterygota</taxon>
        <taxon>Hymenoptera</taxon>
        <taxon>Apocrita</taxon>
        <taxon>Aculeata</taxon>
        <taxon>Formicoidea</taxon>
        <taxon>Formicidae</taxon>
        <taxon>Myrmicinae</taxon>
        <taxon>Trachymyrmex</taxon>
    </lineage>
</organism>